<gene>
    <name evidence="1" type="ORF">EI555_007007</name>
</gene>
<sequence>SSPGRTRTFTCAPGRRDRDQTLGVLVDSTFLSKNPGKVLRESRTISTSSGNVKQCLWFAVQEYNKESKEKSSSRWSRCCRSRCEPNVHLSGGHTPVAQRFHRDEE</sequence>
<evidence type="ECO:0000313" key="1">
    <source>
        <dbReference type="EMBL" id="TKC51078.1"/>
    </source>
</evidence>
<dbReference type="Proteomes" id="UP000308365">
    <property type="component" value="Unassembled WGS sequence"/>
</dbReference>
<dbReference type="EMBL" id="RWIC01000061">
    <property type="protein sequence ID" value="TKC51078.1"/>
    <property type="molecule type" value="Genomic_DNA"/>
</dbReference>
<protein>
    <submittedName>
        <fullName evidence="1">Uncharacterized protein</fullName>
    </submittedName>
</protein>
<reference evidence="2" key="1">
    <citation type="journal article" date="2019" name="IScience">
        <title>Narwhal Genome Reveals Long-Term Low Genetic Diversity despite Current Large Abundance Size.</title>
        <authorList>
            <person name="Westbury M.V."/>
            <person name="Petersen B."/>
            <person name="Garde E."/>
            <person name="Heide-Jorgensen M.P."/>
            <person name="Lorenzen E.D."/>
        </authorList>
    </citation>
    <scope>NUCLEOTIDE SEQUENCE [LARGE SCALE GENOMIC DNA]</scope>
</reference>
<organism evidence="1 2">
    <name type="scientific">Monodon monoceros</name>
    <name type="common">Narwhal</name>
    <name type="synonym">Ceratodon monodon</name>
    <dbReference type="NCBI Taxonomy" id="40151"/>
    <lineage>
        <taxon>Eukaryota</taxon>
        <taxon>Metazoa</taxon>
        <taxon>Chordata</taxon>
        <taxon>Craniata</taxon>
        <taxon>Vertebrata</taxon>
        <taxon>Euteleostomi</taxon>
        <taxon>Mammalia</taxon>
        <taxon>Eutheria</taxon>
        <taxon>Laurasiatheria</taxon>
        <taxon>Artiodactyla</taxon>
        <taxon>Whippomorpha</taxon>
        <taxon>Cetacea</taxon>
        <taxon>Odontoceti</taxon>
        <taxon>Monodontidae</taxon>
        <taxon>Monodon</taxon>
    </lineage>
</organism>
<dbReference type="InterPro" id="IPR052691">
    <property type="entry name" value="Sperm_Mat_Cystatin"/>
</dbReference>
<dbReference type="GO" id="GO:0005737">
    <property type="term" value="C:cytoplasm"/>
    <property type="evidence" value="ECO:0007669"/>
    <property type="project" value="TreeGrafter"/>
</dbReference>
<feature type="non-terminal residue" evidence="1">
    <location>
        <position position="1"/>
    </location>
</feature>
<proteinExistence type="predicted"/>
<dbReference type="GO" id="GO:0005576">
    <property type="term" value="C:extracellular region"/>
    <property type="evidence" value="ECO:0007669"/>
    <property type="project" value="TreeGrafter"/>
</dbReference>
<comment type="caution">
    <text evidence="1">The sequence shown here is derived from an EMBL/GenBank/DDBJ whole genome shotgun (WGS) entry which is preliminary data.</text>
</comment>
<accession>A0A4U1FM37</accession>
<feature type="non-terminal residue" evidence="1">
    <location>
        <position position="105"/>
    </location>
</feature>
<evidence type="ECO:0000313" key="2">
    <source>
        <dbReference type="Proteomes" id="UP000308365"/>
    </source>
</evidence>
<name>A0A4U1FM37_MONMO</name>
<dbReference type="AlphaFoldDB" id="A0A4U1FM37"/>
<dbReference type="GO" id="GO:0009986">
    <property type="term" value="C:cell surface"/>
    <property type="evidence" value="ECO:0007669"/>
    <property type="project" value="TreeGrafter"/>
</dbReference>
<dbReference type="PANTHER" id="PTHR47010:SF1">
    <property type="entry name" value="CYSTATIN-8"/>
    <property type="match status" value="1"/>
</dbReference>
<dbReference type="PANTHER" id="PTHR47010">
    <property type="entry name" value="CYSTATIN-8-RELATED"/>
    <property type="match status" value="1"/>
</dbReference>